<reference evidence="1 2" key="1">
    <citation type="submission" date="2009-10" db="EMBL/GenBank/DDBJ databases">
        <authorList>
            <person name="Joardar V."/>
            <person name="Shrivastava S."/>
            <person name="Brinkac L.M."/>
            <person name="Harkins D.M."/>
            <person name="Durkin A.S."/>
            <person name="Sutton G."/>
        </authorList>
    </citation>
    <scope>NUCLEOTIDE SEQUENCE [LARGE SCALE GENOMIC DNA]</scope>
    <source>
        <strain evidence="2">D str. 1873</strain>
        <plasmid evidence="1 2">pCLG2</plasmid>
    </source>
</reference>
<evidence type="ECO:0000313" key="1">
    <source>
        <dbReference type="EMBL" id="ACT33745.1"/>
    </source>
</evidence>
<keyword evidence="1" id="KW-0614">Plasmid</keyword>
<proteinExistence type="predicted"/>
<dbReference type="RefSeq" id="WP_012775936.1">
    <property type="nucleotide sequence ID" value="NC_012945.1"/>
</dbReference>
<dbReference type="GeneID" id="66320255"/>
<sequence>MNNNRFLNIIYAIEGLNSRLNGSYKDVEGYAGGNDNITFTKKINKKAYVSAPCVKKNIKDFMQNEGYEISTYKKNGSQIVSSSHPARFVNEDIFGMMLASKEEITEEEYNKLDDEMKKLYKVNKKNYTRNITKKRKANFMLNGIIGVNTGRIYREFGVCKAKNESMPYKLETYSDILVGLGNFNINETAKFNISDDTTEFRDYSIKEAKVLDVKEELSKEEKFNRIKTALRGLQYLSLKSNQSNYLTDTMPKVVILGEYKWGNNVFQGLINKDGINIDGIKEVIEEYDDFRNSKIWIGVSSRILNENFQGLKGKLEEELKYYDDIEIGTIKNAFNGYLEYLKKTMLF</sequence>
<name>A0A9N7G1Y2_CLOBO</name>
<protein>
    <submittedName>
        <fullName evidence="1">Uncharacterized protein</fullName>
    </submittedName>
</protein>
<organism evidence="1 2">
    <name type="scientific">Clostridium botulinum D str. 1873</name>
    <dbReference type="NCBI Taxonomy" id="592027"/>
    <lineage>
        <taxon>Bacteria</taxon>
        <taxon>Bacillati</taxon>
        <taxon>Bacillota</taxon>
        <taxon>Clostridia</taxon>
        <taxon>Eubacteriales</taxon>
        <taxon>Clostridiaceae</taxon>
        <taxon>Clostridium</taxon>
    </lineage>
</organism>
<geneLocation type="plasmid" evidence="1 2">
    <name>pCLG2</name>
</geneLocation>
<gene>
    <name evidence="1" type="ORF">CLG_A0011</name>
</gene>
<accession>A0A9N7G1Y2</accession>
<dbReference type="AlphaFoldDB" id="A0A9N7G1Y2"/>
<dbReference type="Proteomes" id="UP000006160">
    <property type="component" value="Plasmid pCLG2"/>
</dbReference>
<dbReference type="EMBL" id="CP001660">
    <property type="protein sequence ID" value="ACT33745.1"/>
    <property type="molecule type" value="Genomic_DNA"/>
</dbReference>
<evidence type="ECO:0000313" key="2">
    <source>
        <dbReference type="Proteomes" id="UP000006160"/>
    </source>
</evidence>